<evidence type="ECO:0000313" key="1">
    <source>
        <dbReference type="EMBL" id="ELA40848.1"/>
    </source>
</evidence>
<organism evidence="1 2">
    <name type="scientific">Vittaforma corneae (strain ATCC 50505)</name>
    <name type="common">Microsporidian parasite</name>
    <name type="synonym">Nosema corneum</name>
    <dbReference type="NCBI Taxonomy" id="993615"/>
    <lineage>
        <taxon>Eukaryota</taxon>
        <taxon>Fungi</taxon>
        <taxon>Fungi incertae sedis</taxon>
        <taxon>Microsporidia</taxon>
        <taxon>Nosematidae</taxon>
        <taxon>Vittaforma</taxon>
    </lineage>
</organism>
<dbReference type="InParanoid" id="L2GIY4"/>
<dbReference type="AlphaFoldDB" id="L2GIY4"/>
<dbReference type="VEuPathDB" id="MicrosporidiaDB:VICG_02114"/>
<evidence type="ECO:0000313" key="2">
    <source>
        <dbReference type="Proteomes" id="UP000011082"/>
    </source>
</evidence>
<dbReference type="EMBL" id="JH370173">
    <property type="protein sequence ID" value="ELA40848.1"/>
    <property type="molecule type" value="Genomic_DNA"/>
</dbReference>
<protein>
    <submittedName>
        <fullName evidence="1">Uncharacterized protein</fullName>
    </submittedName>
</protein>
<name>L2GIY4_VITCO</name>
<accession>L2GIY4</accession>
<gene>
    <name evidence="1" type="ORF">VICG_02114</name>
</gene>
<dbReference type="RefSeq" id="XP_007605559.1">
    <property type="nucleotide sequence ID" value="XM_007605497.1"/>
</dbReference>
<sequence>MSPFRIQYGLLGYIKMLSILLNRSRQSTVSMCISKNLKNFSCWSIGKRALSQEVLNRTYPFNIQDGGAENPVVTTLLLLTTYNSPNIPFFLHINISCTLATTSLTYPYPNT</sequence>
<dbReference type="Proteomes" id="UP000011082">
    <property type="component" value="Unassembled WGS sequence"/>
</dbReference>
<dbReference type="GeneID" id="19882824"/>
<proteinExistence type="predicted"/>
<dbReference type="HOGENOM" id="CLU_2160358_0_0_1"/>
<reference evidence="2" key="1">
    <citation type="submission" date="2011-05" db="EMBL/GenBank/DDBJ databases">
        <title>The genome sequence of Vittaforma corneae strain ATCC 50505.</title>
        <authorList>
            <consortium name="The Broad Institute Genome Sequencing Platform"/>
            <person name="Cuomo C."/>
            <person name="Didier E."/>
            <person name="Bowers L."/>
            <person name="Young S.K."/>
            <person name="Zeng Q."/>
            <person name="Gargeya S."/>
            <person name="Fitzgerald M."/>
            <person name="Haas B."/>
            <person name="Abouelleil A."/>
            <person name="Alvarado L."/>
            <person name="Arachchi H.M."/>
            <person name="Berlin A."/>
            <person name="Chapman S.B."/>
            <person name="Gearin G."/>
            <person name="Goldberg J."/>
            <person name="Griggs A."/>
            <person name="Gujja S."/>
            <person name="Hansen M."/>
            <person name="Heiman D."/>
            <person name="Howarth C."/>
            <person name="Larimer J."/>
            <person name="Lui A."/>
            <person name="MacDonald P.J.P."/>
            <person name="McCowen C."/>
            <person name="Montmayeur A."/>
            <person name="Murphy C."/>
            <person name="Neiman D."/>
            <person name="Pearson M."/>
            <person name="Priest M."/>
            <person name="Roberts A."/>
            <person name="Saif S."/>
            <person name="Shea T."/>
            <person name="Sisk P."/>
            <person name="Stolte C."/>
            <person name="Sykes S."/>
            <person name="Wortman J."/>
            <person name="Nusbaum C."/>
            <person name="Birren B."/>
        </authorList>
    </citation>
    <scope>NUCLEOTIDE SEQUENCE [LARGE SCALE GENOMIC DNA]</scope>
    <source>
        <strain evidence="2">ATCC 50505</strain>
    </source>
</reference>
<keyword evidence="2" id="KW-1185">Reference proteome</keyword>